<protein>
    <submittedName>
        <fullName evidence="2">Antitoxin component YwqK of YwqJK toxin-antitoxin module</fullName>
    </submittedName>
</protein>
<reference evidence="2 3" key="1">
    <citation type="submission" date="2018-08" db="EMBL/GenBank/DDBJ databases">
        <title>Genomic Encyclopedia of Type Strains, Phase IV (KMG-IV): sequencing the most valuable type-strain genomes for metagenomic binning, comparative biology and taxonomic classification.</title>
        <authorList>
            <person name="Goeker M."/>
        </authorList>
    </citation>
    <scope>NUCLEOTIDE SEQUENCE [LARGE SCALE GENOMIC DNA]</scope>
    <source>
        <strain evidence="2 3">DSM 18841</strain>
    </source>
</reference>
<dbReference type="EMBL" id="QUNS01000002">
    <property type="protein sequence ID" value="REH54852.1"/>
    <property type="molecule type" value="Genomic_DNA"/>
</dbReference>
<dbReference type="SUPFAM" id="SSF82185">
    <property type="entry name" value="Histone H3 K4-specific methyltransferase SET7/9 N-terminal domain"/>
    <property type="match status" value="1"/>
</dbReference>
<proteinExistence type="predicted"/>
<dbReference type="Gene3D" id="3.90.930.1">
    <property type="match status" value="1"/>
</dbReference>
<feature type="chain" id="PRO_5017573579" evidence="1">
    <location>
        <begin position="20"/>
        <end position="833"/>
    </location>
</feature>
<dbReference type="AlphaFoldDB" id="A0A3E0I808"/>
<keyword evidence="1" id="KW-0732">Signal</keyword>
<dbReference type="RefSeq" id="WP_115900491.1">
    <property type="nucleotide sequence ID" value="NZ_QUNS01000002.1"/>
</dbReference>
<gene>
    <name evidence="2" type="ORF">C7448_102380</name>
</gene>
<evidence type="ECO:0000313" key="2">
    <source>
        <dbReference type="EMBL" id="REH54852.1"/>
    </source>
</evidence>
<organism evidence="2 3">
    <name type="scientific">Tenacibaculum gallaicum</name>
    <dbReference type="NCBI Taxonomy" id="561505"/>
    <lineage>
        <taxon>Bacteria</taxon>
        <taxon>Pseudomonadati</taxon>
        <taxon>Bacteroidota</taxon>
        <taxon>Flavobacteriia</taxon>
        <taxon>Flavobacteriales</taxon>
        <taxon>Flavobacteriaceae</taxon>
        <taxon>Tenacibaculum</taxon>
    </lineage>
</organism>
<dbReference type="OrthoDB" id="830908at2"/>
<feature type="signal peptide" evidence="1">
    <location>
        <begin position="1"/>
        <end position="19"/>
    </location>
</feature>
<comment type="caution">
    <text evidence="2">The sequence shown here is derived from an EMBL/GenBank/DDBJ whole genome shotgun (WGS) entry which is preliminary data.</text>
</comment>
<evidence type="ECO:0000313" key="3">
    <source>
        <dbReference type="Proteomes" id="UP000256884"/>
    </source>
</evidence>
<sequence length="833" mass="98237">MKSFFTIALLLCCITIANAQKDTLWLDKHWKETSKENAFFYRSPIQKEGKLYRINDFYIDGTLQMTGLSKRKDSIYLQQAVWYTKEGNPIKKISFDDEQLKGISTYYAKSKDKKTTIEVEEVTYENGKVTKTIRFQGDKNDIRYEYYYNKGRTTKEIYYGKKGKKIGQIIYDKRGYRDGKKVSYYYSPMRVKSITEYERGNPILTQYFYRNGVTRNRFDKNTLTETFYDEQNIKLGAIQYKYEEESNYKVPYEGKKYLFFFTKPTIVKKISTYKKGYLKKAKTFNKQGILIKKEEFGDKRNLVKIISYDDQGTQIGVLEKINDKLEGRVVKKKGGNKKDITYKSGIAQEVVEYYKDTTSVFSHLKDSEITYYDISGKKLGKLRVKLKEGYYNSRALETGYYSPTPIEGTLFNKNYQNKISEKEVFKDGKLVERTKYVYKENNTLYKETKLYEDERLLKIISYYINGGKKSEITYEPNSYLKKLIGVYYGKKGKVIANYNFTTKTGTEYKYFHESDQIEAITELDKGKRIKSKRYQKVYKQGGNEYVLREDIDVNLEAKFYSEEGKLIGQATFVNQEPTGVIYDYKDRREVSVKNGLKEGSYRKFEYDEKTLKETGYYVNDKKHGTFTYYRRGKKQKEENYYENKKEGYTIYYDKKGKEISRLLYKNGKPFEGQKNTLYGTQKTYKNGALVKKIEQNKNQKTITQYISEKETNTTVYNLQDQVLLTYIEINNQLDGEVVQYKKNEPKYTAVFSKGKLVTGMVYLKANSRYQSEVYLKMSKENEIITIQTYNEEGKLLFKGEINPSLYKEYSEQILPYKLGIGAIIYHNDLFILE</sequence>
<evidence type="ECO:0000256" key="1">
    <source>
        <dbReference type="SAM" id="SignalP"/>
    </source>
</evidence>
<accession>A0A3E0I808</accession>
<dbReference type="Proteomes" id="UP000256884">
    <property type="component" value="Unassembled WGS sequence"/>
</dbReference>
<keyword evidence="3" id="KW-1185">Reference proteome</keyword>
<name>A0A3E0I808_9FLAO</name>